<feature type="binding site" evidence="9">
    <location>
        <position position="148"/>
    </location>
    <ligand>
        <name>Zn(2+)</name>
        <dbReference type="ChEBI" id="CHEBI:29105"/>
        <label>2</label>
    </ligand>
</feature>
<feature type="active site" evidence="8">
    <location>
        <position position="87"/>
    </location>
</feature>
<evidence type="ECO:0000256" key="6">
    <source>
        <dbReference type="ARBA" id="ARBA00023049"/>
    </source>
</evidence>
<reference evidence="11 12" key="1">
    <citation type="submission" date="2019-11" db="EMBL/GenBank/DDBJ databases">
        <title>Pedobacter petrophilus genome.</title>
        <authorList>
            <person name="Feldbauer M.J."/>
            <person name="Newman J.D."/>
        </authorList>
    </citation>
    <scope>NUCLEOTIDE SEQUENCE [LARGE SCALE GENOMIC DNA]</scope>
    <source>
        <strain evidence="11 12">LMG 29686</strain>
    </source>
</reference>
<name>A0A7K0FYX4_9SPHI</name>
<comment type="similarity">
    <text evidence="1">Belongs to the peptidase M20B family.</text>
</comment>
<evidence type="ECO:0000256" key="1">
    <source>
        <dbReference type="ARBA" id="ARBA00009692"/>
    </source>
</evidence>
<gene>
    <name evidence="11" type="primary">pepT</name>
    <name evidence="11" type="ORF">GJU39_11785</name>
</gene>
<dbReference type="InterPro" id="IPR002933">
    <property type="entry name" value="Peptidase_M20"/>
</dbReference>
<feature type="active site" description="Proton acceptor" evidence="8">
    <location>
        <position position="182"/>
    </location>
</feature>
<evidence type="ECO:0000256" key="5">
    <source>
        <dbReference type="ARBA" id="ARBA00022833"/>
    </source>
</evidence>
<dbReference type="PROSITE" id="PS00759">
    <property type="entry name" value="ARGE_DAPE_CPG2_2"/>
    <property type="match status" value="1"/>
</dbReference>
<feature type="binding site" evidence="9">
    <location>
        <position position="148"/>
    </location>
    <ligand>
        <name>Zn(2+)</name>
        <dbReference type="ChEBI" id="CHEBI:29105"/>
        <label>1</label>
    </ligand>
</feature>
<evidence type="ECO:0000256" key="9">
    <source>
        <dbReference type="PIRSR" id="PIRSR037215-2"/>
    </source>
</evidence>
<dbReference type="GO" id="GO:0006508">
    <property type="term" value="P:proteolysis"/>
    <property type="evidence" value="ECO:0007669"/>
    <property type="project" value="UniProtKB-UniRule"/>
</dbReference>
<dbReference type="SUPFAM" id="SSF53187">
    <property type="entry name" value="Zn-dependent exopeptidases"/>
    <property type="match status" value="1"/>
</dbReference>
<dbReference type="Pfam" id="PF01546">
    <property type="entry name" value="Peptidase_M20"/>
    <property type="match status" value="1"/>
</dbReference>
<comment type="cofactor">
    <cofactor evidence="9">
        <name>Zn(2+)</name>
        <dbReference type="ChEBI" id="CHEBI:29105"/>
    </cofactor>
    <text evidence="9">Binds 2 Zn(2+) ions per subunit.</text>
</comment>
<dbReference type="Gene3D" id="3.40.630.10">
    <property type="entry name" value="Zn peptidases"/>
    <property type="match status" value="1"/>
</dbReference>
<keyword evidence="5 9" id="KW-0862">Zinc</keyword>
<keyword evidence="12" id="KW-1185">Reference proteome</keyword>
<dbReference type="GO" id="GO:0005829">
    <property type="term" value="C:cytosol"/>
    <property type="evidence" value="ECO:0007669"/>
    <property type="project" value="TreeGrafter"/>
</dbReference>
<dbReference type="GO" id="GO:0008270">
    <property type="term" value="F:zinc ion binding"/>
    <property type="evidence" value="ECO:0007669"/>
    <property type="project" value="InterPro"/>
</dbReference>
<protein>
    <recommendedName>
        <fullName evidence="7">Peptidase T</fullName>
        <ecNumber evidence="7">3.4.11.4</ecNumber>
    </recommendedName>
</protein>
<proteinExistence type="inferred from homology"/>
<evidence type="ECO:0000256" key="2">
    <source>
        <dbReference type="ARBA" id="ARBA00022670"/>
    </source>
</evidence>
<dbReference type="OrthoDB" id="9804934at2"/>
<dbReference type="SUPFAM" id="SSF55031">
    <property type="entry name" value="Bacterial exopeptidase dimerisation domain"/>
    <property type="match status" value="1"/>
</dbReference>
<dbReference type="InterPro" id="IPR011650">
    <property type="entry name" value="Peptidase_M20_dimer"/>
</dbReference>
<dbReference type="NCBIfam" id="NF003976">
    <property type="entry name" value="PRK05469.1"/>
    <property type="match status" value="1"/>
</dbReference>
<keyword evidence="6" id="KW-0482">Metalloprotease</keyword>
<dbReference type="Proteomes" id="UP000487757">
    <property type="component" value="Unassembled WGS sequence"/>
</dbReference>
<dbReference type="EC" id="3.4.11.4" evidence="7"/>
<evidence type="ECO:0000313" key="12">
    <source>
        <dbReference type="Proteomes" id="UP000487757"/>
    </source>
</evidence>
<evidence type="ECO:0000256" key="7">
    <source>
        <dbReference type="NCBIfam" id="TIGR01882"/>
    </source>
</evidence>
<feature type="binding site" evidence="9">
    <location>
        <position position="85"/>
    </location>
    <ligand>
        <name>Zn(2+)</name>
        <dbReference type="ChEBI" id="CHEBI:29105"/>
        <label>1</label>
    </ligand>
</feature>
<comment type="caution">
    <text evidence="11">The sequence shown here is derived from an EMBL/GenBank/DDBJ whole genome shotgun (WGS) entry which is preliminary data.</text>
</comment>
<keyword evidence="4 11" id="KW-0378">Hydrolase</keyword>
<keyword evidence="3 9" id="KW-0479">Metal-binding</keyword>
<dbReference type="AlphaFoldDB" id="A0A7K0FYX4"/>
<feature type="binding site" evidence="9">
    <location>
        <position position="183"/>
    </location>
    <ligand>
        <name>Zn(2+)</name>
        <dbReference type="ChEBI" id="CHEBI:29105"/>
        <label>2</label>
    </ligand>
</feature>
<evidence type="ECO:0000313" key="11">
    <source>
        <dbReference type="EMBL" id="MRX76768.1"/>
    </source>
</evidence>
<dbReference type="InterPro" id="IPR010161">
    <property type="entry name" value="Peptidase_M20B"/>
</dbReference>
<dbReference type="Pfam" id="PF07687">
    <property type="entry name" value="M20_dimer"/>
    <property type="match status" value="1"/>
</dbReference>
<evidence type="ECO:0000256" key="3">
    <source>
        <dbReference type="ARBA" id="ARBA00022723"/>
    </source>
</evidence>
<dbReference type="PANTHER" id="PTHR42994:SF1">
    <property type="entry name" value="PEPTIDASE T"/>
    <property type="match status" value="1"/>
</dbReference>
<organism evidence="11 12">
    <name type="scientific">Pedobacter petrophilus</name>
    <dbReference type="NCBI Taxonomy" id="1908241"/>
    <lineage>
        <taxon>Bacteria</taxon>
        <taxon>Pseudomonadati</taxon>
        <taxon>Bacteroidota</taxon>
        <taxon>Sphingobacteriia</taxon>
        <taxon>Sphingobacteriales</taxon>
        <taxon>Sphingobacteriaceae</taxon>
        <taxon>Pedobacter</taxon>
    </lineage>
</organism>
<dbReference type="NCBIfam" id="TIGR01882">
    <property type="entry name" value="peptidase-T"/>
    <property type="match status" value="1"/>
</dbReference>
<feature type="binding site" evidence="9">
    <location>
        <position position="205"/>
    </location>
    <ligand>
        <name>Zn(2+)</name>
        <dbReference type="ChEBI" id="CHEBI:29105"/>
        <label>1</label>
    </ligand>
</feature>
<dbReference type="InterPro" id="IPR036264">
    <property type="entry name" value="Bact_exopeptidase_dim_dom"/>
</dbReference>
<dbReference type="PIRSF" id="PIRSF037215">
    <property type="entry name" value="Peptidase_M20B"/>
    <property type="match status" value="1"/>
</dbReference>
<keyword evidence="2" id="KW-0645">Protease</keyword>
<evidence type="ECO:0000256" key="8">
    <source>
        <dbReference type="PIRSR" id="PIRSR037215-1"/>
    </source>
</evidence>
<dbReference type="Gene3D" id="3.30.70.360">
    <property type="match status" value="1"/>
</dbReference>
<evidence type="ECO:0000259" key="10">
    <source>
        <dbReference type="Pfam" id="PF07687"/>
    </source>
</evidence>
<dbReference type="GO" id="GO:0008237">
    <property type="term" value="F:metallopeptidase activity"/>
    <property type="evidence" value="ECO:0007669"/>
    <property type="project" value="UniProtKB-KW"/>
</dbReference>
<accession>A0A7K0FYX4</accession>
<dbReference type="CDD" id="cd03892">
    <property type="entry name" value="M20_peptT"/>
    <property type="match status" value="1"/>
</dbReference>
<dbReference type="NCBIfam" id="NF009920">
    <property type="entry name" value="PRK13381.1"/>
    <property type="match status" value="1"/>
</dbReference>
<dbReference type="GO" id="GO:0006518">
    <property type="term" value="P:peptide metabolic process"/>
    <property type="evidence" value="ECO:0007669"/>
    <property type="project" value="InterPro"/>
</dbReference>
<sequence length="417" mass="45772">MSKYINSHQSLSQRFIRYAKIDTQSDPNSPTCPSTAKQKDLGSLLLKELLEMGISDAEMDDNGYVYGTIPSNTEKKLPVIFFCSHMDTSPDCSGAGVKPIIHDNYQGEDIILPDDNSIVLKLSEHKDLKQQIGNDIITASGTTLLGADNKAGLAEIMEAANFLIKNPDVKHGTIKILFTPDEEIGRGVDQVDLKKLGADFGYTIDGETLGSIEDETFSADGAVLTIHGVSTHPGFAKGKMESAIKILADVIAALPKDTLTPEATHQKEGFIHPVSFSGQVEQAEAHFIIRDFTDEKLAEHGQFLEKTVTQVMAPYPNATFDLKIKAQYRNMKQILDQHPQIVQYGIEAIERAGIVAKPQSIRGGTDGSRLSFMGLPCPNIFAGEHAFHSKQEWVSVQDMEKAVQTIINIACIWEERS</sequence>
<dbReference type="GO" id="GO:0045148">
    <property type="term" value="F:tripeptide aminopeptidase activity"/>
    <property type="evidence" value="ECO:0007669"/>
    <property type="project" value="UniProtKB-UniRule"/>
</dbReference>
<dbReference type="EMBL" id="WKKH01000015">
    <property type="protein sequence ID" value="MRX76768.1"/>
    <property type="molecule type" value="Genomic_DNA"/>
</dbReference>
<feature type="binding site" evidence="9">
    <location>
        <position position="388"/>
    </location>
    <ligand>
        <name>Zn(2+)</name>
        <dbReference type="ChEBI" id="CHEBI:29105"/>
        <label>2</label>
    </ligand>
</feature>
<feature type="domain" description="Peptidase M20 dimerisation" evidence="10">
    <location>
        <begin position="216"/>
        <end position="311"/>
    </location>
</feature>
<dbReference type="RefSeq" id="WP_154280997.1">
    <property type="nucleotide sequence ID" value="NZ_JBHUJQ010000001.1"/>
</dbReference>
<dbReference type="PANTHER" id="PTHR42994">
    <property type="entry name" value="PEPTIDASE T"/>
    <property type="match status" value="1"/>
</dbReference>
<evidence type="ECO:0000256" key="4">
    <source>
        <dbReference type="ARBA" id="ARBA00022801"/>
    </source>
</evidence>
<keyword evidence="11" id="KW-0031">Aminopeptidase</keyword>
<dbReference type="InterPro" id="IPR001261">
    <property type="entry name" value="ArgE/DapE_CS"/>
</dbReference>